<dbReference type="PANTHER" id="PTHR38690">
    <property type="entry name" value="PROTEASE-RELATED"/>
    <property type="match status" value="1"/>
</dbReference>
<keyword evidence="2" id="KW-0812">Transmembrane</keyword>
<dbReference type="RefSeq" id="WP_135445565.1">
    <property type="nucleotide sequence ID" value="NZ_SRLE01000011.1"/>
</dbReference>
<keyword evidence="5" id="KW-1185">Reference proteome</keyword>
<organism evidence="4 5">
    <name type="scientific">Mangrovimicrobium sediminis</name>
    <dbReference type="NCBI Taxonomy" id="2562682"/>
    <lineage>
        <taxon>Bacteria</taxon>
        <taxon>Pseudomonadati</taxon>
        <taxon>Pseudomonadota</taxon>
        <taxon>Gammaproteobacteria</taxon>
        <taxon>Cellvibrionales</taxon>
        <taxon>Halieaceae</taxon>
        <taxon>Mangrovimicrobium</taxon>
    </lineage>
</organism>
<accession>A0A4Z0LY49</accession>
<dbReference type="OrthoDB" id="9762238at2"/>
<evidence type="ECO:0000313" key="4">
    <source>
        <dbReference type="EMBL" id="TGD72096.1"/>
    </source>
</evidence>
<evidence type="ECO:0000259" key="3">
    <source>
        <dbReference type="Pfam" id="PF13116"/>
    </source>
</evidence>
<gene>
    <name evidence="4" type="ORF">E4634_15590</name>
</gene>
<name>A0A4Z0LY49_9GAMM</name>
<feature type="compositionally biased region" description="Low complexity" evidence="1">
    <location>
        <begin position="1340"/>
        <end position="1355"/>
    </location>
</feature>
<dbReference type="Proteomes" id="UP000298050">
    <property type="component" value="Unassembled WGS sequence"/>
</dbReference>
<comment type="caution">
    <text evidence="4">The sequence shown here is derived from an EMBL/GenBank/DDBJ whole genome shotgun (WGS) entry which is preliminary data.</text>
</comment>
<reference evidence="4 5" key="1">
    <citation type="submission" date="2019-04" db="EMBL/GenBank/DDBJ databases">
        <title>Taxonomy of novel Haliea sp. from mangrove soil of West Coast of India.</title>
        <authorList>
            <person name="Verma A."/>
            <person name="Kumar P."/>
            <person name="Krishnamurthi S."/>
        </authorList>
    </citation>
    <scope>NUCLEOTIDE SEQUENCE [LARGE SCALE GENOMIC DNA]</scope>
    <source>
        <strain evidence="4 5">SAOS-164</strain>
    </source>
</reference>
<dbReference type="PANTHER" id="PTHR38690:SF1">
    <property type="entry name" value="PROTEASE"/>
    <property type="match status" value="1"/>
</dbReference>
<dbReference type="Pfam" id="PF13116">
    <property type="entry name" value="YhdP"/>
    <property type="match status" value="1"/>
</dbReference>
<keyword evidence="2" id="KW-0472">Membrane</keyword>
<protein>
    <recommendedName>
        <fullName evidence="3">YhdP central domain-containing protein</fullName>
    </recommendedName>
</protein>
<proteinExistence type="predicted"/>
<feature type="transmembrane region" description="Helical" evidence="2">
    <location>
        <begin position="12"/>
        <end position="34"/>
    </location>
</feature>
<dbReference type="InterPro" id="IPR025263">
    <property type="entry name" value="YhdP_central"/>
</dbReference>
<evidence type="ECO:0000256" key="1">
    <source>
        <dbReference type="SAM" id="MobiDB-lite"/>
    </source>
</evidence>
<dbReference type="EMBL" id="SRLE01000011">
    <property type="protein sequence ID" value="TGD72096.1"/>
    <property type="molecule type" value="Genomic_DNA"/>
</dbReference>
<evidence type="ECO:0000256" key="2">
    <source>
        <dbReference type="SAM" id="Phobius"/>
    </source>
</evidence>
<evidence type="ECO:0000313" key="5">
    <source>
        <dbReference type="Proteomes" id="UP000298050"/>
    </source>
</evidence>
<keyword evidence="2" id="KW-1133">Transmembrane helix</keyword>
<feature type="compositionally biased region" description="Pro residues" evidence="1">
    <location>
        <begin position="1318"/>
        <end position="1330"/>
    </location>
</feature>
<dbReference type="InterPro" id="IPR011836">
    <property type="entry name" value="YhdP"/>
</dbReference>
<sequence length="1366" mass="145934">MQQSIFHSLSRALWGLAITAIILLAVYVSIGRLLTGNLSLFQDQVLAALNQRLPLHVEAANVSGDWNSFTPEIALHDLRIAPPGAGDAPLQLIGGRIGIDVLDSLATRSLQFTSLQLEALHLRAELTADGRLVIPQLSDGEGEMGDWLREFLLNIEYLTLRDNTLELALPNGERRELVLDLHLSRNGSSRELEATLRSDNGTRLAISGSGLGDPFRPDSFVGEAYADIQSGQMESLAALFPNPPVAWPTGQMSGQLWARWDRGEPALDLELAASGLSVDARDGSWQLPLDALSGRAALRRERRQWTVTLDDLRASRDQVVASLPRLQLDAWERSLRVRAADVELAPWSALMHAASLPERWQSVFDALSPAGRLSALEMNTEQRETGRDWRLSGNFLGLAVDSWRGTPAVRGADGYFELSGEGGTVLIDSRDISLEFPTVYHAPQTYAELVASMSIDWDVDDVRLRSGLITARGEEGTVRALFGLTIPLRERATGIEMDLLVGLRDSDPGFRGKYVPYLLDAALLRWLEGAVGEGRVNYAGFIWRGSLKMDGAPLRTVQLFTDLAQTRVQYQPDWPAVDDFDGTLIVDDTNVSLWADSARLYTSSVQRLSAEGWMDADHAMRLAVDGEVTGPAADGLQVVRNSPLRQLTGGAFDDWSADGELATRLRLGLNLADSREPPFIDLQARVQTMDVGINPGNLLVENVAGTVHYDSERGFHARDLSGSLWGRPLQADVSQHAADGAGAAQLIDIEVRGHADTESLRAWLPLQPLELANGSTDVTVSVQLGQAQAPLLQVSSTLEGVALDLPRPWAKPAAEAAAFTLRVPLGEGRRELDLALDDALQLRLGLDEQAVYGATLGLAEPPPALRAGRVRVAGEADLVDVRAWQDFAGRYLWQASPGTATVADASADANADTTATADDAAAPALTLDLEDVYARQLLLWGKSFTDVTFSLSYGDAGLDTRFDAAWGGGEYRERPGQPALLALSALDLALLMERPDAPVLGEPAITVQAVAGESLPELAVTEVQAQRLLWHGKDVGQLQFLLGGAGGEFAASDITGSLAGLQLTPEQPAKLVWRDGGESRLNAPLVFGDFGDTLELLGYARTLETSEGRLDLDLAWPGAPDAFALAQLDGSMAIDVGEGSFLQTPGGTGALKVLELLNLAGVLQGLSLSHVFESGITFNRMDGEVYFHPGSIELSSLTVSGNSSAFAMSGVSDIATRSLDGELVATLPVANNLPWVAALAGGLPVAAGVFVFSKVFEKQVNRLSSGVYSIGGTWEAPEFAFDRMFDDELRLSGGAAPDPNTVRVPLAAGGGDGVVPLPAVPGSPAAPDPNAPLTVQEIQADSADAAPVTAPAADPNQPAASDNSRR</sequence>
<feature type="domain" description="YhdP central" evidence="3">
    <location>
        <begin position="8"/>
        <end position="1278"/>
    </location>
</feature>
<feature type="region of interest" description="Disordered" evidence="1">
    <location>
        <begin position="1318"/>
        <end position="1366"/>
    </location>
</feature>